<dbReference type="AlphaFoldDB" id="A0A9K3CRA5"/>
<keyword evidence="2" id="KW-0812">Transmembrane</keyword>
<feature type="transmembrane region" description="Helical" evidence="2">
    <location>
        <begin position="122"/>
        <end position="144"/>
    </location>
</feature>
<organism evidence="3 4">
    <name type="scientific">Kipferlia bialata</name>
    <dbReference type="NCBI Taxonomy" id="797122"/>
    <lineage>
        <taxon>Eukaryota</taxon>
        <taxon>Metamonada</taxon>
        <taxon>Carpediemonas-like organisms</taxon>
        <taxon>Kipferlia</taxon>
    </lineage>
</organism>
<keyword evidence="4" id="KW-1185">Reference proteome</keyword>
<comment type="caution">
    <text evidence="3">The sequence shown here is derived from an EMBL/GenBank/DDBJ whole genome shotgun (WGS) entry which is preliminary data.</text>
</comment>
<evidence type="ECO:0000313" key="4">
    <source>
        <dbReference type="Proteomes" id="UP000265618"/>
    </source>
</evidence>
<keyword evidence="2" id="KW-1133">Transmembrane helix</keyword>
<gene>
    <name evidence="3" type="ORF">KIPB_002104</name>
</gene>
<evidence type="ECO:0000256" key="1">
    <source>
        <dbReference type="SAM" id="MobiDB-lite"/>
    </source>
</evidence>
<name>A0A9K3CRA5_9EUKA</name>
<evidence type="ECO:0000256" key="2">
    <source>
        <dbReference type="SAM" id="Phobius"/>
    </source>
</evidence>
<keyword evidence="2" id="KW-0472">Membrane</keyword>
<feature type="compositionally biased region" description="Basic and acidic residues" evidence="1">
    <location>
        <begin position="169"/>
        <end position="200"/>
    </location>
</feature>
<feature type="region of interest" description="Disordered" evidence="1">
    <location>
        <begin position="169"/>
        <end position="224"/>
    </location>
</feature>
<dbReference type="EMBL" id="BDIP01000327">
    <property type="protein sequence ID" value="GIQ81186.1"/>
    <property type="molecule type" value="Genomic_DNA"/>
</dbReference>
<sequence length="224" mass="25414">MGVQSTNVGSRRNDNDNLEYRCSVTLHKIVGDTSRTYSMHDHVLGMWQSLAHWVISICFDAPPLYSSPTPSPPCTYGSESNAEEFCDLYVVGQVETLYLDNTTANAYTEDQMDDADTSALAFYVWAGVFFALPILAVLGLVWYCKLGGQRMIESKAEAKRVADRERAAAKRAEDARRVENERRQREEDRIMEEQRQKEMEQAYNPYSQGQKIAGDDVYYNPIGP</sequence>
<evidence type="ECO:0000313" key="3">
    <source>
        <dbReference type="EMBL" id="GIQ81186.1"/>
    </source>
</evidence>
<dbReference type="Proteomes" id="UP000265618">
    <property type="component" value="Unassembled WGS sequence"/>
</dbReference>
<protein>
    <submittedName>
        <fullName evidence="3">Uncharacterized protein</fullName>
    </submittedName>
</protein>
<proteinExistence type="predicted"/>
<accession>A0A9K3CRA5</accession>
<reference evidence="3 4" key="1">
    <citation type="journal article" date="2018" name="PLoS ONE">
        <title>The draft genome of Kipferlia bialata reveals reductive genome evolution in fornicate parasites.</title>
        <authorList>
            <person name="Tanifuji G."/>
            <person name="Takabayashi S."/>
            <person name="Kume K."/>
            <person name="Takagi M."/>
            <person name="Nakayama T."/>
            <person name="Kamikawa R."/>
            <person name="Inagaki Y."/>
            <person name="Hashimoto T."/>
        </authorList>
    </citation>
    <scope>NUCLEOTIDE SEQUENCE [LARGE SCALE GENOMIC DNA]</scope>
    <source>
        <strain evidence="3">NY0173</strain>
    </source>
</reference>